<organism evidence="4 5">
    <name type="scientific">Callosobruchus maculatus</name>
    <name type="common">Southern cowpea weevil</name>
    <name type="synonym">Pulse bruchid</name>
    <dbReference type="NCBI Taxonomy" id="64391"/>
    <lineage>
        <taxon>Eukaryota</taxon>
        <taxon>Metazoa</taxon>
        <taxon>Ecdysozoa</taxon>
        <taxon>Arthropoda</taxon>
        <taxon>Hexapoda</taxon>
        <taxon>Insecta</taxon>
        <taxon>Pterygota</taxon>
        <taxon>Neoptera</taxon>
        <taxon>Endopterygota</taxon>
        <taxon>Coleoptera</taxon>
        <taxon>Polyphaga</taxon>
        <taxon>Cucujiformia</taxon>
        <taxon>Chrysomeloidea</taxon>
        <taxon>Chrysomelidae</taxon>
        <taxon>Bruchinae</taxon>
        <taxon>Bruchini</taxon>
        <taxon>Callosobruchus</taxon>
    </lineage>
</organism>
<dbReference type="AlphaFoldDB" id="A0A653BN17"/>
<feature type="compositionally biased region" description="Basic and acidic residues" evidence="2">
    <location>
        <begin position="770"/>
        <end position="779"/>
    </location>
</feature>
<feature type="region of interest" description="Disordered" evidence="2">
    <location>
        <begin position="723"/>
        <end position="779"/>
    </location>
</feature>
<feature type="compositionally biased region" description="Basic and acidic residues" evidence="2">
    <location>
        <begin position="468"/>
        <end position="483"/>
    </location>
</feature>
<accession>A0A653BN17</accession>
<evidence type="ECO:0000313" key="4">
    <source>
        <dbReference type="EMBL" id="VEN36929.1"/>
    </source>
</evidence>
<feature type="compositionally biased region" description="Basic and acidic residues" evidence="2">
    <location>
        <begin position="635"/>
        <end position="648"/>
    </location>
</feature>
<evidence type="ECO:0000256" key="2">
    <source>
        <dbReference type="SAM" id="MobiDB-lite"/>
    </source>
</evidence>
<dbReference type="EMBL" id="CAACVG010002821">
    <property type="protein sequence ID" value="VEN36929.1"/>
    <property type="molecule type" value="Genomic_DNA"/>
</dbReference>
<protein>
    <recommendedName>
        <fullName evidence="3">U1-type domain-containing protein</fullName>
    </recommendedName>
</protein>
<feature type="compositionally biased region" description="Basic residues" evidence="2">
    <location>
        <begin position="219"/>
        <end position="231"/>
    </location>
</feature>
<feature type="compositionally biased region" description="Basic and acidic residues" evidence="2">
    <location>
        <begin position="179"/>
        <end position="192"/>
    </location>
</feature>
<feature type="compositionally biased region" description="Basic and acidic residues" evidence="2">
    <location>
        <begin position="206"/>
        <end position="218"/>
    </location>
</feature>
<feature type="compositionally biased region" description="Low complexity" evidence="2">
    <location>
        <begin position="415"/>
        <end position="434"/>
    </location>
</feature>
<feature type="coiled-coil region" evidence="1">
    <location>
        <begin position="72"/>
        <end position="148"/>
    </location>
</feature>
<evidence type="ECO:0000259" key="3">
    <source>
        <dbReference type="SMART" id="SM00451"/>
    </source>
</evidence>
<dbReference type="SMART" id="SM00451">
    <property type="entry name" value="ZnF_U1"/>
    <property type="match status" value="2"/>
</dbReference>
<feature type="region of interest" description="Disordered" evidence="2">
    <location>
        <begin position="370"/>
        <end position="434"/>
    </location>
</feature>
<dbReference type="InterPro" id="IPR003604">
    <property type="entry name" value="Matrin/U1-like-C_Znf_C2H2"/>
</dbReference>
<feature type="compositionally biased region" description="Basic residues" evidence="2">
    <location>
        <begin position="399"/>
        <end position="411"/>
    </location>
</feature>
<dbReference type="Proteomes" id="UP000410492">
    <property type="component" value="Unassembled WGS sequence"/>
</dbReference>
<feature type="compositionally biased region" description="Basic and acidic residues" evidence="2">
    <location>
        <begin position="673"/>
        <end position="696"/>
    </location>
</feature>
<feature type="domain" description="U1-type" evidence="3">
    <location>
        <begin position="316"/>
        <end position="350"/>
    </location>
</feature>
<feature type="compositionally biased region" description="Basic residues" evidence="2">
    <location>
        <begin position="619"/>
        <end position="630"/>
    </location>
</feature>
<dbReference type="GO" id="GO:0003676">
    <property type="term" value="F:nucleic acid binding"/>
    <property type="evidence" value="ECO:0007669"/>
    <property type="project" value="InterPro"/>
</dbReference>
<keyword evidence="1" id="KW-0175">Coiled coil</keyword>
<evidence type="ECO:0000313" key="5">
    <source>
        <dbReference type="Proteomes" id="UP000410492"/>
    </source>
</evidence>
<gene>
    <name evidence="4" type="ORF">CALMAC_LOCUS2353</name>
</gene>
<feature type="region of interest" description="Disordered" evidence="2">
    <location>
        <begin position="179"/>
        <end position="231"/>
    </location>
</feature>
<reference evidence="4 5" key="1">
    <citation type="submission" date="2019-01" db="EMBL/GenBank/DDBJ databases">
        <authorList>
            <person name="Sayadi A."/>
        </authorList>
    </citation>
    <scope>NUCLEOTIDE SEQUENCE [LARGE SCALE GENOMIC DNA]</scope>
</reference>
<dbReference type="OrthoDB" id="10072641at2759"/>
<dbReference type="PANTHER" id="PTHR15577:SF2">
    <property type="entry name" value="ZINC FINGER PROTEIN 318"/>
    <property type="match status" value="1"/>
</dbReference>
<feature type="region of interest" description="Disordered" evidence="2">
    <location>
        <begin position="468"/>
        <end position="503"/>
    </location>
</feature>
<evidence type="ECO:0000256" key="1">
    <source>
        <dbReference type="SAM" id="Coils"/>
    </source>
</evidence>
<dbReference type="GO" id="GO:0045893">
    <property type="term" value="P:positive regulation of DNA-templated transcription"/>
    <property type="evidence" value="ECO:0007669"/>
    <property type="project" value="TreeGrafter"/>
</dbReference>
<dbReference type="GO" id="GO:0008270">
    <property type="term" value="F:zinc ion binding"/>
    <property type="evidence" value="ECO:0007669"/>
    <property type="project" value="InterPro"/>
</dbReference>
<feature type="domain" description="U1-type" evidence="3">
    <location>
        <begin position="244"/>
        <end position="278"/>
    </location>
</feature>
<name>A0A653BN17_CALMS</name>
<feature type="region of interest" description="Disordered" evidence="2">
    <location>
        <begin position="518"/>
        <end position="705"/>
    </location>
</feature>
<keyword evidence="5" id="KW-1185">Reference proteome</keyword>
<feature type="compositionally biased region" description="Polar residues" evidence="2">
    <location>
        <begin position="489"/>
        <end position="498"/>
    </location>
</feature>
<dbReference type="GO" id="GO:0045892">
    <property type="term" value="P:negative regulation of DNA-templated transcription"/>
    <property type="evidence" value="ECO:0007669"/>
    <property type="project" value="TreeGrafter"/>
</dbReference>
<sequence>MYNNSQYPASGYSGYPQYQQGYGDYNYQGYGQTYSTTPASDVSLVTQPAPPGEGFTTNNWTTTTPATSTYSANKTDAVAKEMEQQKAQLTKQREEYVRKVSVLRKELDQLRLQKTQLMGSNRSSDKDLANILKENDKLQSEIQGKMKAIQNVIEMLSSIIKDGKSVADLEASLNEEAHVVETAKSSTPEKSRSSYSHSHKSMTPEVTHHRDSRGDQQRAKSRGRSKSRGRTRSPERVCYVHYDTGLHWCRLCDEFPETAKDFLLHLQEKDHREMVKENDVDLTPWHKLAAEELLPSDENAPKKRVPIKGLQFFISAPSWYCKLCDVWIGDLHCASHHLKSVSHFQNYENFVSQNPHWEMEWLKDRELAMSRKGANSSDSDDSKKRRKRKFSHDVASSKDKKKKKRSKRKRKDSTDSSSSSSSSDSSSDSNTDTSKSIRVAMRNMKQVQSIMNEDLSSRWSVLEKLVEEHKKKEERDRRERESEEKDDTLINQWMTVSQPPEKDKKLLESLKDRMKQKQVVERAKMAELELKKLEREKRERELEERKQREIREAAEAAERELRRREEEEADRIRNRDQVRFKTNYRRRRSPSQNKSDEDEYDKHRRNNRHRKDSDNRSSHDKHRSRSRSKSPPKPTEQKSENNHTENKKKPPGPPSYKKLPFIGRMPLFKNKKTAAEKAEEDKGTKEIQKESYDQPRRTRFQPGNLAKAFIPKPDVVCFPKLSSIPPLNLPPPPPTVAQSKMEEMVPKPPAPPTISKEEKSSPEAPPPPKIEGKTEKNLSDDEVLYGESGDAMNPSSMGQYYQDYNMMSYQQYQPPSFSKDHMEAPPPPANAYTMPLQPPPLPPDDDLAMLGICADDMAAQSF</sequence>
<proteinExistence type="predicted"/>
<dbReference type="GO" id="GO:0005654">
    <property type="term" value="C:nucleoplasm"/>
    <property type="evidence" value="ECO:0007669"/>
    <property type="project" value="TreeGrafter"/>
</dbReference>
<dbReference type="PANTHER" id="PTHR15577">
    <property type="entry name" value="ZINC FINGER CONTAINING PROTEIN"/>
    <property type="match status" value="1"/>
</dbReference>
<dbReference type="InterPro" id="IPR055309">
    <property type="entry name" value="Znf318-like"/>
</dbReference>
<feature type="compositionally biased region" description="Basic and acidic residues" evidence="2">
    <location>
        <begin position="518"/>
        <end position="579"/>
    </location>
</feature>
<feature type="region of interest" description="Disordered" evidence="2">
    <location>
        <begin position="812"/>
        <end position="846"/>
    </location>
</feature>